<dbReference type="Proteomes" id="UP000599578">
    <property type="component" value="Unassembled WGS sequence"/>
</dbReference>
<feature type="chain" id="PRO_5037701149" description="PEGA domain-containing protein" evidence="1">
    <location>
        <begin position="23"/>
        <end position="170"/>
    </location>
</feature>
<sequence length="170" mass="17791">MKAKGIATAIMAATIVMTTGCASIVGEPTQMLSINSSPDGAKIAITDEKGISVFKGTTPTTVTLQKADGSYFGGKTYALTISKEGFESQVITIDSNPNGWFIGGNLLFGGLIGWLIVDPLTGSMYTLSPDVINGSLSPQQVSTSDDGKSLNVVLLEDLPSEAYDHLTRII</sequence>
<reference evidence="2 3" key="1">
    <citation type="journal article" date="2014" name="Int. J. Syst. Evol. Microbiol.">
        <title>Complete genome sequence of Corynebacterium casei LMG S-19264T (=DSM 44701T), isolated from a smear-ripened cheese.</title>
        <authorList>
            <consortium name="US DOE Joint Genome Institute (JGI-PGF)"/>
            <person name="Walter F."/>
            <person name="Albersmeier A."/>
            <person name="Kalinowski J."/>
            <person name="Ruckert C."/>
        </authorList>
    </citation>
    <scope>NUCLEOTIDE SEQUENCE [LARGE SCALE GENOMIC DNA]</scope>
    <source>
        <strain evidence="2 3">CGMCC 1.7286</strain>
    </source>
</reference>
<name>A0A918DQG9_9GAMM</name>
<dbReference type="RefSeq" id="WP_229721832.1">
    <property type="nucleotide sequence ID" value="NZ_BMLT01000003.1"/>
</dbReference>
<keyword evidence="3" id="KW-1185">Reference proteome</keyword>
<evidence type="ECO:0000313" key="3">
    <source>
        <dbReference type="Proteomes" id="UP000599578"/>
    </source>
</evidence>
<protein>
    <recommendedName>
        <fullName evidence="4">PEGA domain-containing protein</fullName>
    </recommendedName>
</protein>
<comment type="caution">
    <text evidence="2">The sequence shown here is derived from an EMBL/GenBank/DDBJ whole genome shotgun (WGS) entry which is preliminary data.</text>
</comment>
<evidence type="ECO:0000256" key="1">
    <source>
        <dbReference type="SAM" id="SignalP"/>
    </source>
</evidence>
<organism evidence="2 3">
    <name type="scientific">Marinobacterium nitratireducens</name>
    <dbReference type="NCBI Taxonomy" id="518897"/>
    <lineage>
        <taxon>Bacteria</taxon>
        <taxon>Pseudomonadati</taxon>
        <taxon>Pseudomonadota</taxon>
        <taxon>Gammaproteobacteria</taxon>
        <taxon>Oceanospirillales</taxon>
        <taxon>Oceanospirillaceae</taxon>
        <taxon>Marinobacterium</taxon>
    </lineage>
</organism>
<accession>A0A918DQG9</accession>
<evidence type="ECO:0008006" key="4">
    <source>
        <dbReference type="Google" id="ProtNLM"/>
    </source>
</evidence>
<dbReference type="PROSITE" id="PS51257">
    <property type="entry name" value="PROKAR_LIPOPROTEIN"/>
    <property type="match status" value="1"/>
</dbReference>
<proteinExistence type="predicted"/>
<keyword evidence="1" id="KW-0732">Signal</keyword>
<dbReference type="AlphaFoldDB" id="A0A918DQG9"/>
<gene>
    <name evidence="2" type="ORF">GCM10011348_15830</name>
</gene>
<evidence type="ECO:0000313" key="2">
    <source>
        <dbReference type="EMBL" id="GGO80037.1"/>
    </source>
</evidence>
<feature type="signal peptide" evidence="1">
    <location>
        <begin position="1"/>
        <end position="22"/>
    </location>
</feature>
<dbReference type="EMBL" id="BMLT01000003">
    <property type="protein sequence ID" value="GGO80037.1"/>
    <property type="molecule type" value="Genomic_DNA"/>
</dbReference>